<evidence type="ECO:0000256" key="1">
    <source>
        <dbReference type="SAM" id="MobiDB-lite"/>
    </source>
</evidence>
<feature type="compositionally biased region" description="Polar residues" evidence="1">
    <location>
        <begin position="38"/>
        <end position="58"/>
    </location>
</feature>
<organism evidence="2">
    <name type="scientific">mine drainage metagenome</name>
    <dbReference type="NCBI Taxonomy" id="410659"/>
    <lineage>
        <taxon>unclassified sequences</taxon>
        <taxon>metagenomes</taxon>
        <taxon>ecological metagenomes</taxon>
    </lineage>
</organism>
<accession>A0A1J5QYG1</accession>
<dbReference type="AlphaFoldDB" id="A0A1J5QYG1"/>
<protein>
    <submittedName>
        <fullName evidence="2">Uncharacterized protein</fullName>
    </submittedName>
</protein>
<comment type="caution">
    <text evidence="2">The sequence shown here is derived from an EMBL/GenBank/DDBJ whole genome shotgun (WGS) entry which is preliminary data.</text>
</comment>
<reference evidence="2" key="1">
    <citation type="submission" date="2016-10" db="EMBL/GenBank/DDBJ databases">
        <title>Sequence of Gallionella enrichment culture.</title>
        <authorList>
            <person name="Poehlein A."/>
            <person name="Muehling M."/>
            <person name="Daniel R."/>
        </authorList>
    </citation>
    <scope>NUCLEOTIDE SEQUENCE</scope>
</reference>
<gene>
    <name evidence="2" type="ORF">GALL_332860</name>
</gene>
<proteinExistence type="predicted"/>
<evidence type="ECO:0000313" key="2">
    <source>
        <dbReference type="EMBL" id="OIQ84879.1"/>
    </source>
</evidence>
<feature type="compositionally biased region" description="Basic and acidic residues" evidence="1">
    <location>
        <begin position="102"/>
        <end position="119"/>
    </location>
</feature>
<dbReference type="EMBL" id="MLJW01000584">
    <property type="protein sequence ID" value="OIQ84879.1"/>
    <property type="molecule type" value="Genomic_DNA"/>
</dbReference>
<feature type="region of interest" description="Disordered" evidence="1">
    <location>
        <begin position="145"/>
        <end position="166"/>
    </location>
</feature>
<feature type="region of interest" description="Disordered" evidence="1">
    <location>
        <begin position="185"/>
        <end position="205"/>
    </location>
</feature>
<sequence>MPSPESPLSRRRCAPLAGALALALFALSLGDAFAGGMSSKQRSPTPRCGGQSSSNDFSNLREAPHESRARPVKYVNGPQNICRGAIEDVQTEQQRAHAKSLRRAERSERSRAGPRRLEALEQATHTRAVVKKTVKTANKVDAEGLLEPRPVPHAVQIDTQRRDPQRKIKRVRFASEERGKLSDLHADSRPQREVRSHSLAPLQGAGARLAAADRERVEPSVAQWQGTPMKTASSLEAVRMALSYIKHFNGDDDARSSQAQAIRAGYIFAQEGGSFDDIWRNSLRLDYRPLQVSDGDVRAAIEQTIDDASLDTAEPGSALIALPQPMRFADLPQPERIAMVIARSAPEGASTPRYAAIGRAKPHHVHLRMAYPSWGADGQMSVQMEKLSKVSEATLTMDQVEYVIYRPSIVLTPRWGGAEVR</sequence>
<feature type="compositionally biased region" description="Basic and acidic residues" evidence="1">
    <location>
        <begin position="185"/>
        <end position="196"/>
    </location>
</feature>
<name>A0A1J5QYG1_9ZZZZ</name>
<feature type="region of interest" description="Disordered" evidence="1">
    <location>
        <begin position="88"/>
        <end position="121"/>
    </location>
</feature>
<feature type="region of interest" description="Disordered" evidence="1">
    <location>
        <begin position="34"/>
        <end position="74"/>
    </location>
</feature>